<evidence type="ECO:0000259" key="1">
    <source>
        <dbReference type="Pfam" id="PF23055"/>
    </source>
</evidence>
<dbReference type="PANTHER" id="PTHR33327:SF3">
    <property type="entry name" value="RNA-DIRECTED DNA POLYMERASE"/>
    <property type="match status" value="1"/>
</dbReference>
<name>A0A026WT69_OOCBI</name>
<feature type="domain" description="DUF7041" evidence="1">
    <location>
        <begin position="17"/>
        <end position="74"/>
    </location>
</feature>
<gene>
    <name evidence="2" type="ORF">X777_00566</name>
</gene>
<dbReference type="AlphaFoldDB" id="A0A026WT69"/>
<dbReference type="OMA" id="WRITSQV"/>
<dbReference type="Proteomes" id="UP000053097">
    <property type="component" value="Unassembled WGS sequence"/>
</dbReference>
<accession>A0A026WT69</accession>
<dbReference type="InterPro" id="IPR055469">
    <property type="entry name" value="DUF7041"/>
</dbReference>
<keyword evidence="3" id="KW-1185">Reference proteome</keyword>
<dbReference type="EMBL" id="KK107116">
    <property type="protein sequence ID" value="EZA58871.1"/>
    <property type="molecule type" value="Genomic_DNA"/>
</dbReference>
<organism evidence="2 3">
    <name type="scientific">Ooceraea biroi</name>
    <name type="common">Clonal raider ant</name>
    <name type="synonym">Cerapachys biroi</name>
    <dbReference type="NCBI Taxonomy" id="2015173"/>
    <lineage>
        <taxon>Eukaryota</taxon>
        <taxon>Metazoa</taxon>
        <taxon>Ecdysozoa</taxon>
        <taxon>Arthropoda</taxon>
        <taxon>Hexapoda</taxon>
        <taxon>Insecta</taxon>
        <taxon>Pterygota</taxon>
        <taxon>Neoptera</taxon>
        <taxon>Endopterygota</taxon>
        <taxon>Hymenoptera</taxon>
        <taxon>Apocrita</taxon>
        <taxon>Aculeata</taxon>
        <taxon>Formicoidea</taxon>
        <taxon>Formicidae</taxon>
        <taxon>Dorylinae</taxon>
        <taxon>Ooceraea</taxon>
    </lineage>
</organism>
<protein>
    <recommendedName>
        <fullName evidence="1">DUF7041 domain-containing protein</fullName>
    </recommendedName>
</protein>
<evidence type="ECO:0000313" key="2">
    <source>
        <dbReference type="EMBL" id="EZA58871.1"/>
    </source>
</evidence>
<sequence length="78" mass="9113">MAVSQQETQINRIAMRMPPFWPDEPELWFAQLESQFQICGINQDGTRYAYALSQLETKYALEIKDVITTPPSQYNNKE</sequence>
<proteinExistence type="predicted"/>
<dbReference type="PANTHER" id="PTHR33327">
    <property type="entry name" value="ENDONUCLEASE"/>
    <property type="match status" value="1"/>
</dbReference>
<evidence type="ECO:0000313" key="3">
    <source>
        <dbReference type="Proteomes" id="UP000053097"/>
    </source>
</evidence>
<dbReference type="Pfam" id="PF23055">
    <property type="entry name" value="DUF7041"/>
    <property type="match status" value="1"/>
</dbReference>
<reference evidence="2 3" key="1">
    <citation type="journal article" date="2014" name="Curr. Biol.">
        <title>The genome of the clonal raider ant Cerapachys biroi.</title>
        <authorList>
            <person name="Oxley P.R."/>
            <person name="Ji L."/>
            <person name="Fetter-Pruneda I."/>
            <person name="McKenzie S.K."/>
            <person name="Li C."/>
            <person name="Hu H."/>
            <person name="Zhang G."/>
            <person name="Kronauer D.J."/>
        </authorList>
    </citation>
    <scope>NUCLEOTIDE SEQUENCE [LARGE SCALE GENOMIC DNA]</scope>
</reference>